<accession>A0A1I1PPF3</accession>
<feature type="transmembrane region" description="Helical" evidence="1">
    <location>
        <begin position="83"/>
        <end position="99"/>
    </location>
</feature>
<gene>
    <name evidence="2" type="ORF">SAMN04487987_104117</name>
</gene>
<keyword evidence="3" id="KW-1185">Reference proteome</keyword>
<proteinExistence type="predicted"/>
<dbReference type="PANTHER" id="PTHR35531:SF1">
    <property type="entry name" value="INNER MEMBRANE PROTEIN YBCI-RELATED"/>
    <property type="match status" value="1"/>
</dbReference>
<reference evidence="3" key="1">
    <citation type="submission" date="2016-10" db="EMBL/GenBank/DDBJ databases">
        <authorList>
            <person name="Varghese N."/>
            <person name="Submissions S."/>
        </authorList>
    </citation>
    <scope>NUCLEOTIDE SEQUENCE [LARGE SCALE GENOMIC DNA]</scope>
    <source>
        <strain evidence="3">DSM 25730</strain>
    </source>
</reference>
<feature type="transmembrane region" description="Helical" evidence="1">
    <location>
        <begin position="150"/>
        <end position="167"/>
    </location>
</feature>
<dbReference type="RefSeq" id="WP_092851087.1">
    <property type="nucleotide sequence ID" value="NZ_FOMI01000004.1"/>
</dbReference>
<dbReference type="OrthoDB" id="9794683at2"/>
<evidence type="ECO:0000313" key="3">
    <source>
        <dbReference type="Proteomes" id="UP000199439"/>
    </source>
</evidence>
<evidence type="ECO:0000313" key="2">
    <source>
        <dbReference type="EMBL" id="SFD11769.1"/>
    </source>
</evidence>
<dbReference type="EMBL" id="FOMI01000004">
    <property type="protein sequence ID" value="SFD11769.1"/>
    <property type="molecule type" value="Genomic_DNA"/>
</dbReference>
<dbReference type="AlphaFoldDB" id="A0A1I1PPF3"/>
<protein>
    <submittedName>
        <fullName evidence="2">Inner membrane protein</fullName>
    </submittedName>
</protein>
<dbReference type="Proteomes" id="UP000199439">
    <property type="component" value="Unassembled WGS sequence"/>
</dbReference>
<sequence length="178" mass="20086">MASLFGHGIVGFTIAKVIDDKNLKWLVLAAVCSAILPDFDVIAFKLGFAYEHPLGHRGFTHSILFAVLWALLLMLTIGKKNKLIWFLVICLSMISHGVFDAMTSGGKGVGFFIPFNNKRFFFQFRDILVSPLGVENFISSRGVAVLFSEFKYIFLPCFLVLGIRFLVCKLKNMYYNEI</sequence>
<keyword evidence="1" id="KW-0472">Membrane</keyword>
<dbReference type="Pfam" id="PF04307">
    <property type="entry name" value="YdjM"/>
    <property type="match status" value="1"/>
</dbReference>
<evidence type="ECO:0000256" key="1">
    <source>
        <dbReference type="SAM" id="Phobius"/>
    </source>
</evidence>
<keyword evidence="1" id="KW-0812">Transmembrane</keyword>
<feature type="transmembrane region" description="Helical" evidence="1">
    <location>
        <begin position="58"/>
        <end position="76"/>
    </location>
</feature>
<organism evidence="2 3">
    <name type="scientific">Algibacter pectinivorans</name>
    <dbReference type="NCBI Taxonomy" id="870482"/>
    <lineage>
        <taxon>Bacteria</taxon>
        <taxon>Pseudomonadati</taxon>
        <taxon>Bacteroidota</taxon>
        <taxon>Flavobacteriia</taxon>
        <taxon>Flavobacteriales</taxon>
        <taxon>Flavobacteriaceae</taxon>
        <taxon>Algibacter</taxon>
    </lineage>
</organism>
<dbReference type="PANTHER" id="PTHR35531">
    <property type="entry name" value="INNER MEMBRANE PROTEIN YBCI-RELATED"/>
    <property type="match status" value="1"/>
</dbReference>
<dbReference type="InterPro" id="IPR007404">
    <property type="entry name" value="YdjM-like"/>
</dbReference>
<dbReference type="STRING" id="870482.SAMN04487987_104117"/>
<name>A0A1I1PPF3_9FLAO</name>
<keyword evidence="1" id="KW-1133">Transmembrane helix</keyword>
<feature type="transmembrane region" description="Helical" evidence="1">
    <location>
        <begin position="25"/>
        <end position="46"/>
    </location>
</feature>